<dbReference type="Pfam" id="PF04525">
    <property type="entry name" value="LOR"/>
    <property type="match status" value="1"/>
</dbReference>
<dbReference type="InterPro" id="IPR007612">
    <property type="entry name" value="LOR"/>
</dbReference>
<dbReference type="SUPFAM" id="SSF54518">
    <property type="entry name" value="Tubby C-terminal domain-like"/>
    <property type="match status" value="1"/>
</dbReference>
<reference evidence="3" key="1">
    <citation type="journal article" date="2022" name="Plant J.">
        <title>Strategies of tolerance reflected in two North American maple genomes.</title>
        <authorList>
            <person name="McEvoy S.L."/>
            <person name="Sezen U.U."/>
            <person name="Trouern-Trend A."/>
            <person name="McMahon S.M."/>
            <person name="Schaberg P.G."/>
            <person name="Yang J."/>
            <person name="Wegrzyn J.L."/>
            <person name="Swenson N.G."/>
        </authorList>
    </citation>
    <scope>NUCLEOTIDE SEQUENCE</scope>
    <source>
        <strain evidence="3">NS2018</strain>
    </source>
</reference>
<reference evidence="3" key="2">
    <citation type="submission" date="2023-06" db="EMBL/GenBank/DDBJ databases">
        <authorList>
            <person name="Swenson N.G."/>
            <person name="Wegrzyn J.L."/>
            <person name="Mcevoy S.L."/>
        </authorList>
    </citation>
    <scope>NUCLEOTIDE SEQUENCE</scope>
    <source>
        <strain evidence="3">NS2018</strain>
        <tissue evidence="3">Leaf</tissue>
    </source>
</reference>
<feature type="compositionally biased region" description="Low complexity" evidence="2">
    <location>
        <begin position="10"/>
        <end position="20"/>
    </location>
</feature>
<comment type="caution">
    <text evidence="3">The sequence shown here is derived from an EMBL/GenBank/DDBJ whole genome shotgun (WGS) entry which is preliminary data.</text>
</comment>
<sequence length="204" mass="22704">MANKVHPLPSSSSSSSSSSSYVTSKREAFTIWMKSLVMHGNGCTVFNENGEIVYRIDNYEKKGSKEVYLMDLHGKVLFTLQKVHFFGQWEGYQGDGTNNLNKQKPSFRVTRNGHVTLQYSNNGEAADCYRLEAMGGGKKSSSEFKIIDDSTRGGRRVVAEAKRKQSSSGVVLGDDVFTLMVEPHVDHSLIMALVTVHGLMHHRL</sequence>
<organism evidence="3 4">
    <name type="scientific">Acer saccharum</name>
    <name type="common">Sugar maple</name>
    <dbReference type="NCBI Taxonomy" id="4024"/>
    <lineage>
        <taxon>Eukaryota</taxon>
        <taxon>Viridiplantae</taxon>
        <taxon>Streptophyta</taxon>
        <taxon>Embryophyta</taxon>
        <taxon>Tracheophyta</taxon>
        <taxon>Spermatophyta</taxon>
        <taxon>Magnoliopsida</taxon>
        <taxon>eudicotyledons</taxon>
        <taxon>Gunneridae</taxon>
        <taxon>Pentapetalae</taxon>
        <taxon>rosids</taxon>
        <taxon>malvids</taxon>
        <taxon>Sapindales</taxon>
        <taxon>Sapindaceae</taxon>
        <taxon>Hippocastanoideae</taxon>
        <taxon>Acereae</taxon>
        <taxon>Acer</taxon>
    </lineage>
</organism>
<dbReference type="Gene3D" id="2.40.160.200">
    <property type="entry name" value="LURP1-related"/>
    <property type="match status" value="1"/>
</dbReference>
<evidence type="ECO:0000313" key="4">
    <source>
        <dbReference type="Proteomes" id="UP001168877"/>
    </source>
</evidence>
<evidence type="ECO:0000256" key="2">
    <source>
        <dbReference type="SAM" id="MobiDB-lite"/>
    </source>
</evidence>
<comment type="similarity">
    <text evidence="1">Belongs to the LOR family.</text>
</comment>
<evidence type="ECO:0000256" key="1">
    <source>
        <dbReference type="ARBA" id="ARBA00005437"/>
    </source>
</evidence>
<keyword evidence="4" id="KW-1185">Reference proteome</keyword>
<proteinExistence type="inferred from homology"/>
<evidence type="ECO:0000313" key="3">
    <source>
        <dbReference type="EMBL" id="KAK0588326.1"/>
    </source>
</evidence>
<dbReference type="Proteomes" id="UP001168877">
    <property type="component" value="Unassembled WGS sequence"/>
</dbReference>
<gene>
    <name evidence="3" type="ORF">LWI29_038020</name>
</gene>
<dbReference type="PANTHER" id="PTHR31087">
    <property type="match status" value="1"/>
</dbReference>
<dbReference type="InterPro" id="IPR038595">
    <property type="entry name" value="LOR_sf"/>
</dbReference>
<protein>
    <submittedName>
        <fullName evidence="3">Uncharacterized protein</fullName>
    </submittedName>
</protein>
<dbReference type="AlphaFoldDB" id="A0AA39VRD4"/>
<accession>A0AA39VRD4</accession>
<dbReference type="PANTHER" id="PTHR31087:SF153">
    <property type="entry name" value="PROTEIN LURP-ONE-RELATED 11"/>
    <property type="match status" value="1"/>
</dbReference>
<dbReference type="EMBL" id="JAUESC010000382">
    <property type="protein sequence ID" value="KAK0588326.1"/>
    <property type="molecule type" value="Genomic_DNA"/>
</dbReference>
<name>A0AA39VRD4_ACESA</name>
<dbReference type="InterPro" id="IPR025659">
    <property type="entry name" value="Tubby-like_C"/>
</dbReference>
<feature type="region of interest" description="Disordered" evidence="2">
    <location>
        <begin position="1"/>
        <end position="20"/>
    </location>
</feature>